<organism evidence="2 3">
    <name type="scientific">Nezara viridula</name>
    <name type="common">Southern green stink bug</name>
    <name type="synonym">Cimex viridulus</name>
    <dbReference type="NCBI Taxonomy" id="85310"/>
    <lineage>
        <taxon>Eukaryota</taxon>
        <taxon>Metazoa</taxon>
        <taxon>Ecdysozoa</taxon>
        <taxon>Arthropoda</taxon>
        <taxon>Hexapoda</taxon>
        <taxon>Insecta</taxon>
        <taxon>Pterygota</taxon>
        <taxon>Neoptera</taxon>
        <taxon>Paraneoptera</taxon>
        <taxon>Hemiptera</taxon>
        <taxon>Heteroptera</taxon>
        <taxon>Panheteroptera</taxon>
        <taxon>Pentatomomorpha</taxon>
        <taxon>Pentatomoidea</taxon>
        <taxon>Pentatomidae</taxon>
        <taxon>Pentatominae</taxon>
        <taxon>Nezara</taxon>
    </lineage>
</organism>
<reference evidence="2" key="1">
    <citation type="submission" date="2022-01" db="EMBL/GenBank/DDBJ databases">
        <authorList>
            <person name="King R."/>
        </authorList>
    </citation>
    <scope>NUCLEOTIDE SEQUENCE</scope>
</reference>
<gene>
    <name evidence="2" type="ORF">NEZAVI_LOCUS9987</name>
</gene>
<feature type="compositionally biased region" description="Polar residues" evidence="1">
    <location>
        <begin position="46"/>
        <end position="56"/>
    </location>
</feature>
<proteinExistence type="predicted"/>
<sequence>MGVKKGDIPVVDICKEDLNYKRTGRRRRIQDKECEEEDVLPKERNASSITGSSTVRESSQFTGAGLINLLHSF</sequence>
<evidence type="ECO:0000313" key="2">
    <source>
        <dbReference type="EMBL" id="CAH1400826.1"/>
    </source>
</evidence>
<accession>A0A9P0MRU1</accession>
<name>A0A9P0MRU1_NEZVI</name>
<dbReference type="EMBL" id="OV725080">
    <property type="protein sequence ID" value="CAH1400826.1"/>
    <property type="molecule type" value="Genomic_DNA"/>
</dbReference>
<protein>
    <submittedName>
        <fullName evidence="2">Uncharacterized protein</fullName>
    </submittedName>
</protein>
<evidence type="ECO:0000313" key="3">
    <source>
        <dbReference type="Proteomes" id="UP001152798"/>
    </source>
</evidence>
<dbReference type="AlphaFoldDB" id="A0A9P0MRU1"/>
<keyword evidence="3" id="KW-1185">Reference proteome</keyword>
<dbReference type="Proteomes" id="UP001152798">
    <property type="component" value="Chromosome 4"/>
</dbReference>
<evidence type="ECO:0000256" key="1">
    <source>
        <dbReference type="SAM" id="MobiDB-lite"/>
    </source>
</evidence>
<feature type="region of interest" description="Disordered" evidence="1">
    <location>
        <begin position="34"/>
        <end position="56"/>
    </location>
</feature>